<organism evidence="1 2">
    <name type="scientific">Dibothriocephalus latus</name>
    <name type="common">Fish tapeworm</name>
    <name type="synonym">Diphyllobothrium latum</name>
    <dbReference type="NCBI Taxonomy" id="60516"/>
    <lineage>
        <taxon>Eukaryota</taxon>
        <taxon>Metazoa</taxon>
        <taxon>Spiralia</taxon>
        <taxon>Lophotrochozoa</taxon>
        <taxon>Platyhelminthes</taxon>
        <taxon>Cestoda</taxon>
        <taxon>Eucestoda</taxon>
        <taxon>Diphyllobothriidea</taxon>
        <taxon>Diphyllobothriidae</taxon>
        <taxon>Dibothriocephalus</taxon>
    </lineage>
</organism>
<reference evidence="1 2" key="1">
    <citation type="submission" date="2018-11" db="EMBL/GenBank/DDBJ databases">
        <authorList>
            <consortium name="Pathogen Informatics"/>
        </authorList>
    </citation>
    <scope>NUCLEOTIDE SEQUENCE [LARGE SCALE GENOMIC DNA]</scope>
</reference>
<keyword evidence="2" id="KW-1185">Reference proteome</keyword>
<evidence type="ECO:0000313" key="2">
    <source>
        <dbReference type="Proteomes" id="UP000281553"/>
    </source>
</evidence>
<dbReference type="AlphaFoldDB" id="A0A3P7N9H1"/>
<dbReference type="Proteomes" id="UP000281553">
    <property type="component" value="Unassembled WGS sequence"/>
</dbReference>
<protein>
    <submittedName>
        <fullName evidence="1">Uncharacterized protein</fullName>
    </submittedName>
</protein>
<sequence>MGAQETIDVPISFAPTELREYDVLCCVQVRKVNPEAGRIWPHGMTEIEWVTPIKRLDSGVHRHTAVKVLRNCAVSCFEAQFLV</sequence>
<dbReference type="OrthoDB" id="6286307at2759"/>
<gene>
    <name evidence="1" type="ORF">DILT_LOCUS17800</name>
</gene>
<proteinExistence type="predicted"/>
<dbReference type="EMBL" id="UYRU01094830">
    <property type="protein sequence ID" value="VDN39224.1"/>
    <property type="molecule type" value="Genomic_DNA"/>
</dbReference>
<evidence type="ECO:0000313" key="1">
    <source>
        <dbReference type="EMBL" id="VDN39224.1"/>
    </source>
</evidence>
<accession>A0A3P7N9H1</accession>
<name>A0A3P7N9H1_DIBLA</name>